<reference evidence="2 3" key="1">
    <citation type="submission" date="2014-07" db="EMBL/GenBank/DDBJ databases">
        <title>Methanogenic archaea and the global carbon cycle.</title>
        <authorList>
            <person name="Henriksen J.R."/>
            <person name="Luke J."/>
            <person name="Reinhart S."/>
            <person name="Benedict M.N."/>
            <person name="Youngblut N.D."/>
            <person name="Metcalf M.E."/>
            <person name="Whitaker R.J."/>
            <person name="Metcalf W.W."/>
        </authorList>
    </citation>
    <scope>NUCLEOTIDE SEQUENCE [LARGE SCALE GENOMIC DNA]</scope>
    <source>
        <strain evidence="2 3">MM1</strain>
    </source>
</reference>
<dbReference type="PATRIC" id="fig|1434104.5.peg.742"/>
<feature type="transmembrane region" description="Helical" evidence="1">
    <location>
        <begin position="182"/>
        <end position="204"/>
    </location>
</feature>
<keyword evidence="3" id="KW-1185">Reference proteome</keyword>
<evidence type="ECO:0000313" key="3">
    <source>
        <dbReference type="Proteomes" id="UP000033048"/>
    </source>
</evidence>
<dbReference type="OrthoDB" id="133840at2157"/>
<dbReference type="GeneID" id="24893202"/>
<dbReference type="STRING" id="1434104.MCMEM_0687"/>
<dbReference type="KEGG" id="mmet:MCMEM_0687"/>
<dbReference type="RefSeq" id="WP_048204917.1">
    <property type="nucleotide sequence ID" value="NZ_CP009518.1"/>
</dbReference>
<dbReference type="AlphaFoldDB" id="A0A0E3WZZ6"/>
<sequence>MGDEGGLPESEGFEELIKYTVPGYVLGLIAGIFLDMQGYQTSPVGQWLVRTLSGEGESILEGIYSIRQRFLGGAGTMAEAYGWGKLFGLAVPWIIDLASRLAGVNVYGVEGFYIPYFYALSDQIGANISGMLFLRRKEGGWSGAFSRYVHHPVMLASLAIIVIVPVGLLLLRLYGFSPTTQTFTALETIVANLCWVPPLVGWYVQRKRDI</sequence>
<protein>
    <submittedName>
        <fullName evidence="2">Uncharacterized protein</fullName>
    </submittedName>
</protein>
<organism evidence="2 3">
    <name type="scientific">Methanococcoides methylutens MM1</name>
    <dbReference type="NCBI Taxonomy" id="1434104"/>
    <lineage>
        <taxon>Archaea</taxon>
        <taxon>Methanobacteriati</taxon>
        <taxon>Methanobacteriota</taxon>
        <taxon>Stenosarchaea group</taxon>
        <taxon>Methanomicrobia</taxon>
        <taxon>Methanosarcinales</taxon>
        <taxon>Methanosarcinaceae</taxon>
        <taxon>Methanococcoides</taxon>
    </lineage>
</organism>
<evidence type="ECO:0000256" key="1">
    <source>
        <dbReference type="SAM" id="Phobius"/>
    </source>
</evidence>
<feature type="transmembrane region" description="Helical" evidence="1">
    <location>
        <begin position="155"/>
        <end position="176"/>
    </location>
</feature>
<accession>A0A0E3WZZ6</accession>
<evidence type="ECO:0000313" key="2">
    <source>
        <dbReference type="EMBL" id="AKB84740.1"/>
    </source>
</evidence>
<keyword evidence="1" id="KW-1133">Transmembrane helix</keyword>
<dbReference type="Proteomes" id="UP000033048">
    <property type="component" value="Chromosome"/>
</dbReference>
<proteinExistence type="predicted"/>
<feature type="transmembrane region" description="Helical" evidence="1">
    <location>
        <begin position="16"/>
        <end position="34"/>
    </location>
</feature>
<keyword evidence="1" id="KW-0472">Membrane</keyword>
<gene>
    <name evidence="2" type="ORF">MCMEM_0687</name>
</gene>
<name>A0A0E3WZZ6_METMT</name>
<dbReference type="HOGENOM" id="CLU_1217598_0_0_2"/>
<dbReference type="EMBL" id="CP009518">
    <property type="protein sequence ID" value="AKB84740.1"/>
    <property type="molecule type" value="Genomic_DNA"/>
</dbReference>
<keyword evidence="1" id="KW-0812">Transmembrane</keyword>